<dbReference type="RefSeq" id="WP_128624484.1">
    <property type="nucleotide sequence ID" value="NZ_ML133508.1"/>
</dbReference>
<accession>A0A432V9X4</accession>
<organism evidence="1 2">
    <name type="scientific">Borborobacter arsenicus</name>
    <dbReference type="NCBI Taxonomy" id="1851146"/>
    <lineage>
        <taxon>Bacteria</taxon>
        <taxon>Pseudomonadati</taxon>
        <taxon>Pseudomonadota</taxon>
        <taxon>Alphaproteobacteria</taxon>
        <taxon>Hyphomicrobiales</taxon>
        <taxon>Phyllobacteriaceae</taxon>
        <taxon>Borborobacter</taxon>
    </lineage>
</organism>
<comment type="caution">
    <text evidence="1">The sequence shown here is derived from an EMBL/GenBank/DDBJ whole genome shotgun (WGS) entry which is preliminary data.</text>
</comment>
<proteinExistence type="predicted"/>
<sequence>MADTARDVIARALFETALEYPGIAPWDQQYEGVKEGWRERADRLIAAGYRILPGELDGESLEAAAKVADKAAKNCNWTDGVIEARNIAAATRSLKGGRNA</sequence>
<protein>
    <submittedName>
        <fullName evidence="1">Uncharacterized protein</fullName>
    </submittedName>
</protein>
<dbReference type="Proteomes" id="UP000281647">
    <property type="component" value="Unassembled WGS sequence"/>
</dbReference>
<dbReference type="EMBL" id="RKST01000003">
    <property type="protein sequence ID" value="RUM98981.1"/>
    <property type="molecule type" value="Genomic_DNA"/>
</dbReference>
<evidence type="ECO:0000313" key="2">
    <source>
        <dbReference type="Proteomes" id="UP000281647"/>
    </source>
</evidence>
<dbReference type="AlphaFoldDB" id="A0A432V9X4"/>
<keyword evidence="2" id="KW-1185">Reference proteome</keyword>
<reference evidence="1 2" key="1">
    <citation type="submission" date="2018-11" db="EMBL/GenBank/DDBJ databases">
        <title>Pseudaminobacter arsenicus sp. nov., an arsenic-resistant bacterium isolated from arsenic-rich aquifers.</title>
        <authorList>
            <person name="Mu Y."/>
        </authorList>
    </citation>
    <scope>NUCLEOTIDE SEQUENCE [LARGE SCALE GENOMIC DNA]</scope>
    <source>
        <strain evidence="1 2">CB3</strain>
    </source>
</reference>
<gene>
    <name evidence="1" type="ORF">EET67_04895</name>
</gene>
<evidence type="ECO:0000313" key="1">
    <source>
        <dbReference type="EMBL" id="RUM98981.1"/>
    </source>
</evidence>
<name>A0A432V9X4_9HYPH</name>